<dbReference type="InterPro" id="IPR036410">
    <property type="entry name" value="HSP_DnaJ_Cys-rich_dom_sf"/>
</dbReference>
<reference evidence="1 2" key="1">
    <citation type="submission" date="2020-10" db="EMBL/GenBank/DDBJ databases">
        <title>Sequencing the genomes of 1000 actinobacteria strains.</title>
        <authorList>
            <person name="Klenk H.-P."/>
        </authorList>
    </citation>
    <scope>NUCLEOTIDE SEQUENCE [LARGE SCALE GENOMIC DNA]</scope>
    <source>
        <strain evidence="1 2">DSM 43173</strain>
    </source>
</reference>
<dbReference type="EMBL" id="JADBEK010000001">
    <property type="protein sequence ID" value="MBE1588196.1"/>
    <property type="molecule type" value="Genomic_DNA"/>
</dbReference>
<organism evidence="1 2">
    <name type="scientific">Nonomuraea angiospora</name>
    <dbReference type="NCBI Taxonomy" id="46172"/>
    <lineage>
        <taxon>Bacteria</taxon>
        <taxon>Bacillati</taxon>
        <taxon>Actinomycetota</taxon>
        <taxon>Actinomycetes</taxon>
        <taxon>Streptosporangiales</taxon>
        <taxon>Streptosporangiaceae</taxon>
        <taxon>Nonomuraea</taxon>
    </lineage>
</organism>
<accession>A0ABR9M5K8</accession>
<protein>
    <submittedName>
        <fullName evidence="1">DnaJ-class molecular chaperone</fullName>
    </submittedName>
</protein>
<sequence>MTMDATLAHYRCCTCNGTGLTDDQTCADCNGSGIDNHGA</sequence>
<gene>
    <name evidence="1" type="ORF">H4W80_006454</name>
</gene>
<keyword evidence="2" id="KW-1185">Reference proteome</keyword>
<dbReference type="Proteomes" id="UP000633509">
    <property type="component" value="Unassembled WGS sequence"/>
</dbReference>
<name>A0ABR9M5K8_9ACTN</name>
<dbReference type="Gene3D" id="6.20.20.10">
    <property type="match status" value="1"/>
</dbReference>
<dbReference type="SUPFAM" id="SSF57938">
    <property type="entry name" value="DnaJ/Hsp40 cysteine-rich domain"/>
    <property type="match status" value="1"/>
</dbReference>
<evidence type="ECO:0000313" key="2">
    <source>
        <dbReference type="Proteomes" id="UP000633509"/>
    </source>
</evidence>
<evidence type="ECO:0000313" key="1">
    <source>
        <dbReference type="EMBL" id="MBE1588196.1"/>
    </source>
</evidence>
<comment type="caution">
    <text evidence="1">The sequence shown here is derived from an EMBL/GenBank/DDBJ whole genome shotgun (WGS) entry which is preliminary data.</text>
</comment>
<proteinExistence type="predicted"/>